<dbReference type="InterPro" id="IPR056186">
    <property type="entry name" value="PDZ_CPAF-rel"/>
</dbReference>
<dbReference type="GO" id="GO:0008236">
    <property type="term" value="F:serine-type peptidase activity"/>
    <property type="evidence" value="ECO:0007669"/>
    <property type="project" value="InterPro"/>
</dbReference>
<reference evidence="4" key="1">
    <citation type="journal article" date="2020" name="Stud. Mycol.">
        <title>101 Dothideomycetes genomes: a test case for predicting lifestyles and emergence of pathogens.</title>
        <authorList>
            <person name="Haridas S."/>
            <person name="Albert R."/>
            <person name="Binder M."/>
            <person name="Bloem J."/>
            <person name="Labutti K."/>
            <person name="Salamov A."/>
            <person name="Andreopoulos B."/>
            <person name="Baker S."/>
            <person name="Barry K."/>
            <person name="Bills G."/>
            <person name="Bluhm B."/>
            <person name="Cannon C."/>
            <person name="Castanera R."/>
            <person name="Culley D."/>
            <person name="Daum C."/>
            <person name="Ezra D."/>
            <person name="Gonzalez J."/>
            <person name="Henrissat B."/>
            <person name="Kuo A."/>
            <person name="Liang C."/>
            <person name="Lipzen A."/>
            <person name="Lutzoni F."/>
            <person name="Magnuson J."/>
            <person name="Mondo S."/>
            <person name="Nolan M."/>
            <person name="Ohm R."/>
            <person name="Pangilinan J."/>
            <person name="Park H.-J."/>
            <person name="Ramirez L."/>
            <person name="Alfaro M."/>
            <person name="Sun H."/>
            <person name="Tritt A."/>
            <person name="Yoshinaga Y."/>
            <person name="Zwiers L.-H."/>
            <person name="Turgeon B."/>
            <person name="Goodwin S."/>
            <person name="Spatafora J."/>
            <person name="Crous P."/>
            <person name="Grigoriev I."/>
        </authorList>
    </citation>
    <scope>NUCLEOTIDE SEQUENCE</scope>
    <source>
        <strain evidence="4">CBS 133067</strain>
    </source>
</reference>
<dbReference type="InterPro" id="IPR005151">
    <property type="entry name" value="Tail-specific_protease"/>
</dbReference>
<evidence type="ECO:0000256" key="1">
    <source>
        <dbReference type="SAM" id="MobiDB-lite"/>
    </source>
</evidence>
<dbReference type="GO" id="GO:0006508">
    <property type="term" value="P:proteolysis"/>
    <property type="evidence" value="ECO:0007669"/>
    <property type="project" value="InterPro"/>
</dbReference>
<gene>
    <name evidence="4" type="ORF">NA57DRAFT_21022</name>
</gene>
<feature type="domain" description="CPAF-like PDZ" evidence="3">
    <location>
        <begin position="103"/>
        <end position="224"/>
    </location>
</feature>
<protein>
    <recommendedName>
        <fullName evidence="6">Tail specific protease domain-containing protein</fullName>
    </recommendedName>
</protein>
<dbReference type="InterPro" id="IPR029045">
    <property type="entry name" value="ClpP/crotonase-like_dom_sf"/>
</dbReference>
<accession>A0A9P4I8L1</accession>
<dbReference type="PANTHER" id="PTHR37049:SF5">
    <property type="entry name" value="TAIL SPECIFIC PROTEASE DOMAIN-CONTAINING PROTEIN"/>
    <property type="match status" value="1"/>
</dbReference>
<feature type="non-terminal residue" evidence="4">
    <location>
        <position position="1"/>
    </location>
</feature>
<dbReference type="Proteomes" id="UP000799772">
    <property type="component" value="Unassembled WGS sequence"/>
</dbReference>
<dbReference type="Pfam" id="PF23658">
    <property type="entry name" value="PDZ_CPAF_rel"/>
    <property type="match status" value="1"/>
</dbReference>
<dbReference type="EMBL" id="ML978136">
    <property type="protein sequence ID" value="KAF2093751.1"/>
    <property type="molecule type" value="Genomic_DNA"/>
</dbReference>
<name>A0A9P4I8L1_9PEZI</name>
<feature type="region of interest" description="Disordered" evidence="1">
    <location>
        <begin position="254"/>
        <end position="277"/>
    </location>
</feature>
<dbReference type="SUPFAM" id="SSF52096">
    <property type="entry name" value="ClpP/crotonase"/>
    <property type="match status" value="1"/>
</dbReference>
<comment type="caution">
    <text evidence="4">The sequence shown here is derived from an EMBL/GenBank/DDBJ whole genome shotgun (WGS) entry which is preliminary data.</text>
</comment>
<dbReference type="OrthoDB" id="27214at2759"/>
<dbReference type="AlphaFoldDB" id="A0A9P4I8L1"/>
<dbReference type="Gene3D" id="3.90.226.10">
    <property type="entry name" value="2-enoyl-CoA Hydratase, Chain A, domain 1"/>
    <property type="match status" value="1"/>
</dbReference>
<feature type="non-terminal residue" evidence="4">
    <location>
        <position position="674"/>
    </location>
</feature>
<evidence type="ECO:0000313" key="4">
    <source>
        <dbReference type="EMBL" id="KAF2093751.1"/>
    </source>
</evidence>
<evidence type="ECO:0000259" key="2">
    <source>
        <dbReference type="Pfam" id="PF03572"/>
    </source>
</evidence>
<evidence type="ECO:0008006" key="6">
    <source>
        <dbReference type="Google" id="ProtNLM"/>
    </source>
</evidence>
<keyword evidence="5" id="KW-1185">Reference proteome</keyword>
<evidence type="ECO:0000259" key="3">
    <source>
        <dbReference type="Pfam" id="PF23658"/>
    </source>
</evidence>
<sequence>FYARDAYQCLASVPFNSAVAARFIEYYNTTIQFQSTLAYLRDPPEGYQQPKVDVLEGLAQIQQNSTDGYFKNQYEFEANLQTLIYSMHDMHVDLSAGVLSAFSFASPVYLSSVSIDGKQEPQVYIWDDIVATTSDEWKPSPIISINGENVVDYLTRFAALNSQGTLEPHADWNQLFASPAQDIQAGVNVFGGGATFYPGDNLTFGFKNGTEWPLHWLAIYNNPYNTGPLETGGDFYNYFVLGLLPASYNGSADDSSCSGGSDDDDSDGSGSSSSSKPSWYEASYHAYPSDPDVVQLDLSIAGGGIVTGYFLHDISTAVLSIPSFDQFGDNIGNFSKTVTKFIDSAQKAKLEHVIIDLQQNTGGTPVLAFDTFMQFFPRTEPYAASRRRDHYLANVLGGTTTDFWSSLSPGDDLYDFYYEDLAASEWVVTDRLDAETGKNFSSWPEFYGPREHHGDLFSLPERYNLTSEIFDDEAFDDYFFDSTHSVDPTVQNPFKAENIILLTDGLCSSTCALYAEMMTTQGHVRTVVAGGRPTKGPMQAVSGSRGAIAYWADSLDYDFSLAQLVNDTANSTLPQVRDPGIFTNFAGFTLRDQVRKDDDTPLQFKYLPADCRIYYTVANVYNMSRLWRDAASAIWDDQSLCVADSTSYISAGKTVPAQGPPSIDIQVPSAELGL</sequence>
<organism evidence="4 5">
    <name type="scientific">Rhizodiscina lignyota</name>
    <dbReference type="NCBI Taxonomy" id="1504668"/>
    <lineage>
        <taxon>Eukaryota</taxon>
        <taxon>Fungi</taxon>
        <taxon>Dikarya</taxon>
        <taxon>Ascomycota</taxon>
        <taxon>Pezizomycotina</taxon>
        <taxon>Dothideomycetes</taxon>
        <taxon>Pleosporomycetidae</taxon>
        <taxon>Aulographales</taxon>
        <taxon>Rhizodiscinaceae</taxon>
        <taxon>Rhizodiscina</taxon>
    </lineage>
</organism>
<dbReference type="Pfam" id="PF03572">
    <property type="entry name" value="Peptidase_S41"/>
    <property type="match status" value="1"/>
</dbReference>
<dbReference type="InterPro" id="IPR052766">
    <property type="entry name" value="S41A_metabolite_peptidase"/>
</dbReference>
<dbReference type="PANTHER" id="PTHR37049">
    <property type="entry name" value="PEPTIDASE S41 FAMILY PROTEIN"/>
    <property type="match status" value="1"/>
</dbReference>
<proteinExistence type="predicted"/>
<feature type="domain" description="Tail specific protease" evidence="2">
    <location>
        <begin position="316"/>
        <end position="531"/>
    </location>
</feature>
<evidence type="ECO:0000313" key="5">
    <source>
        <dbReference type="Proteomes" id="UP000799772"/>
    </source>
</evidence>